<sequence length="305" mass="33557">MDPSFLILQLLSYPNTDPTATPKPLPTDDATNRAVSVLDRTPLVDLHKIGVVYAAPGQTEEAEILFNCAGSRFYGLFLQSLGRLVRLKGCREVYTGGLDTSDDVDGKYAVYSQDHLSQTIFHCTTLMPSPEHDPLSTGKKRHIGNDFITIIWNESGLPFAFDTIPAQFNFVNIIIEPVGSMNEKGIGVVKQYNEHMFKAYAQFREDMPEVGALWDPKLISGAALGSFVKQTAVQCNIFAQIFWQCVSGNMYTSNARERLRQINRMKNRVVANAPERPGSAGGGDAGSGVGQGLDLNVLLDFSRFT</sequence>
<accession>A0AAD5SFI4</accession>
<dbReference type="PROSITE" id="PS50085">
    <property type="entry name" value="RAPGAP"/>
    <property type="match status" value="1"/>
</dbReference>
<reference evidence="3" key="1">
    <citation type="submission" date="2020-05" db="EMBL/GenBank/DDBJ databases">
        <title>Phylogenomic resolution of chytrid fungi.</title>
        <authorList>
            <person name="Stajich J.E."/>
            <person name="Amses K."/>
            <person name="Simmons R."/>
            <person name="Seto K."/>
            <person name="Myers J."/>
            <person name="Bonds A."/>
            <person name="Quandt C.A."/>
            <person name="Barry K."/>
            <person name="Liu P."/>
            <person name="Grigoriev I."/>
            <person name="Longcore J.E."/>
            <person name="James T.Y."/>
        </authorList>
    </citation>
    <scope>NUCLEOTIDE SEQUENCE</scope>
    <source>
        <strain evidence="3">JEL0318</strain>
    </source>
</reference>
<dbReference type="GO" id="GO:0005096">
    <property type="term" value="F:GTPase activator activity"/>
    <property type="evidence" value="ECO:0007669"/>
    <property type="project" value="UniProtKB-KW"/>
</dbReference>
<dbReference type="InterPro" id="IPR000331">
    <property type="entry name" value="Rap/Ran_GAP_dom"/>
</dbReference>
<protein>
    <submittedName>
        <fullName evidence="3">Tuberous sclerosis 2-like protein</fullName>
    </submittedName>
</protein>
<dbReference type="SUPFAM" id="SSF111347">
    <property type="entry name" value="Rap/Ran-GAP"/>
    <property type="match status" value="1"/>
</dbReference>
<comment type="caution">
    <text evidence="3">The sequence shown here is derived from an EMBL/GenBank/DDBJ whole genome shotgun (WGS) entry which is preliminary data.</text>
</comment>
<dbReference type="GO" id="GO:0005634">
    <property type="term" value="C:nucleus"/>
    <property type="evidence" value="ECO:0007669"/>
    <property type="project" value="InterPro"/>
</dbReference>
<dbReference type="PANTHER" id="PTHR10063">
    <property type="entry name" value="TUBERIN"/>
    <property type="match status" value="1"/>
</dbReference>
<dbReference type="AlphaFoldDB" id="A0AAD5SFI4"/>
<dbReference type="Gene3D" id="3.40.50.11210">
    <property type="entry name" value="Rap/Ran-GAP"/>
    <property type="match status" value="1"/>
</dbReference>
<gene>
    <name evidence="3" type="primary">TSC2</name>
    <name evidence="3" type="ORF">HK097_006901</name>
</gene>
<evidence type="ECO:0000259" key="2">
    <source>
        <dbReference type="PROSITE" id="PS50085"/>
    </source>
</evidence>
<dbReference type="EMBL" id="JADGJD010000327">
    <property type="protein sequence ID" value="KAJ3052100.1"/>
    <property type="molecule type" value="Genomic_DNA"/>
</dbReference>
<feature type="domain" description="Rap-GAP" evidence="2">
    <location>
        <begin position="35"/>
        <end position="273"/>
    </location>
</feature>
<evidence type="ECO:0000256" key="1">
    <source>
        <dbReference type="ARBA" id="ARBA00022468"/>
    </source>
</evidence>
<dbReference type="GO" id="GO:0033596">
    <property type="term" value="C:TSC1-TSC2 complex"/>
    <property type="evidence" value="ECO:0007669"/>
    <property type="project" value="TreeGrafter"/>
</dbReference>
<dbReference type="GO" id="GO:0032007">
    <property type="term" value="P:negative regulation of TOR signaling"/>
    <property type="evidence" value="ECO:0007669"/>
    <property type="project" value="TreeGrafter"/>
</dbReference>
<dbReference type="InterPro" id="IPR027107">
    <property type="entry name" value="Tuberin/Ral-act_asu"/>
</dbReference>
<keyword evidence="4" id="KW-1185">Reference proteome</keyword>
<dbReference type="FunFam" id="3.40.50.11210:FF:000007">
    <property type="entry name" value="Tuberous sclerosis 2"/>
    <property type="match status" value="1"/>
</dbReference>
<evidence type="ECO:0000313" key="4">
    <source>
        <dbReference type="Proteomes" id="UP001212841"/>
    </source>
</evidence>
<keyword evidence="1" id="KW-0343">GTPase activation</keyword>
<proteinExistence type="predicted"/>
<dbReference type="GO" id="GO:0051056">
    <property type="term" value="P:regulation of small GTPase mediated signal transduction"/>
    <property type="evidence" value="ECO:0007669"/>
    <property type="project" value="InterPro"/>
</dbReference>
<dbReference type="PANTHER" id="PTHR10063:SF0">
    <property type="entry name" value="TUBERIN"/>
    <property type="match status" value="1"/>
</dbReference>
<organism evidence="3 4">
    <name type="scientific">Rhizophlyctis rosea</name>
    <dbReference type="NCBI Taxonomy" id="64517"/>
    <lineage>
        <taxon>Eukaryota</taxon>
        <taxon>Fungi</taxon>
        <taxon>Fungi incertae sedis</taxon>
        <taxon>Chytridiomycota</taxon>
        <taxon>Chytridiomycota incertae sedis</taxon>
        <taxon>Chytridiomycetes</taxon>
        <taxon>Rhizophlyctidales</taxon>
        <taxon>Rhizophlyctidaceae</taxon>
        <taxon>Rhizophlyctis</taxon>
    </lineage>
</organism>
<name>A0AAD5SFI4_9FUNG</name>
<dbReference type="InterPro" id="IPR035974">
    <property type="entry name" value="Rap/Ran-GAP_sf"/>
</dbReference>
<dbReference type="Pfam" id="PF02145">
    <property type="entry name" value="Rap_GAP"/>
    <property type="match status" value="1"/>
</dbReference>
<dbReference type="Proteomes" id="UP001212841">
    <property type="component" value="Unassembled WGS sequence"/>
</dbReference>
<evidence type="ECO:0000313" key="3">
    <source>
        <dbReference type="EMBL" id="KAJ3052100.1"/>
    </source>
</evidence>